<gene>
    <name evidence="1" type="ORF">ACFQO0_15765</name>
</gene>
<name>A0ABW2JA22_9BURK</name>
<accession>A0ABW2JA22</accession>
<proteinExistence type="predicted"/>
<reference evidence="2" key="1">
    <citation type="journal article" date="2019" name="Int. J. Syst. Evol. Microbiol.">
        <title>The Global Catalogue of Microorganisms (GCM) 10K type strain sequencing project: providing services to taxonomists for standard genome sequencing and annotation.</title>
        <authorList>
            <consortium name="The Broad Institute Genomics Platform"/>
            <consortium name="The Broad Institute Genome Sequencing Center for Infectious Disease"/>
            <person name="Wu L."/>
            <person name="Ma J."/>
        </authorList>
    </citation>
    <scope>NUCLEOTIDE SEQUENCE [LARGE SCALE GENOMIC DNA]</scope>
    <source>
        <strain evidence="2">CCUG 36956</strain>
    </source>
</reference>
<organism evidence="1 2">
    <name type="scientific">Herminiimonas aquatilis</name>
    <dbReference type="NCBI Taxonomy" id="345342"/>
    <lineage>
        <taxon>Bacteria</taxon>
        <taxon>Pseudomonadati</taxon>
        <taxon>Pseudomonadota</taxon>
        <taxon>Betaproteobacteria</taxon>
        <taxon>Burkholderiales</taxon>
        <taxon>Oxalobacteraceae</taxon>
        <taxon>Herminiimonas</taxon>
    </lineage>
</organism>
<dbReference type="SUPFAM" id="SSF48371">
    <property type="entry name" value="ARM repeat"/>
    <property type="match status" value="1"/>
</dbReference>
<evidence type="ECO:0000313" key="1">
    <source>
        <dbReference type="EMBL" id="MFC7299896.1"/>
    </source>
</evidence>
<dbReference type="InterPro" id="IPR016024">
    <property type="entry name" value="ARM-type_fold"/>
</dbReference>
<keyword evidence="2" id="KW-1185">Reference proteome</keyword>
<evidence type="ECO:0000313" key="2">
    <source>
        <dbReference type="Proteomes" id="UP001596379"/>
    </source>
</evidence>
<protein>
    <recommendedName>
        <fullName evidence="3">HEAT repeat protein</fullName>
    </recommendedName>
</protein>
<comment type="caution">
    <text evidence="1">The sequence shown here is derived from an EMBL/GenBank/DDBJ whole genome shotgun (WGS) entry which is preliminary data.</text>
</comment>
<sequence length="857" mass="94978">MSSELDIHNTIQAGQRNQEAKQLIHNWCGHARVEKFGGTGLIEIETGLPIGHHFMACDHAHNGGMATWLLEQAAIHFHDSNCVGCEKRQPIRLPNISKFIAQRDADAERARVREEELQRQHQLAFDSRCSARAVLRSTSSVAVATFVDDLQTLDTVRDDASAQRLIESVRLAPELLTVAVTEHLFSLLENGEHWFDEVGLVVLGISPLDPVRLAGCAMRCLSEGRVLDLAAEVAANQVSHVKMEDVRNAVRGLALVACPPRSSSHFDDPRSENPIPLHQIFKHYPEQTALGIENLLSERHPFRVRIGASAVVALASEYPNLPVSLCRSLTTRLARADVLIDVESESELRYVVHDLTQALICAFTSDPNSTDIELMRYFEGASKDGEARLSGVYEKIIREASGSYGNDREIASLDVYRVALRRFVTLAGVSNNEGVVRGILEALRGDPGRLAALAREQMDMLLGAAALADSRLEASKKRSPLVTSPDLLDEIDQETRQSQFRSLRASFARWAIHGAAMDSSGLAVFTDFLARSNALSEGFKAAIVEELPPLMETGIGLSAVLPFLYTTMVGESNLGRAAAATAIGEIGSRRLAELPNMVGEAFLLMLSDPYVIVHKSAVRALRQVRLPDEFHEQVSLALGRLVIVYRGDKDQEFLLTCMDAYTSAERDNDQFKTEAGKVFIAILHKVKPDLLVRQGHRWLLNRLVEVEGYAELVLGLFEHCDSDYEMERVLDLVRGIPINTVGQHISSIKKTVAGDPLDPMVIGTFLEVLTRDGEWDAALYIAQSQLNAIPDNIRMRVRWLLAIQQHCQTEFELLIDQGKIEEALSIGKSWDAALAEINEIHKQNEKTDPFRFISQTP</sequence>
<dbReference type="EMBL" id="JBHTCC010000004">
    <property type="protein sequence ID" value="MFC7299896.1"/>
    <property type="molecule type" value="Genomic_DNA"/>
</dbReference>
<dbReference type="RefSeq" id="WP_049831497.1">
    <property type="nucleotide sequence ID" value="NZ_JBHTCC010000004.1"/>
</dbReference>
<evidence type="ECO:0008006" key="3">
    <source>
        <dbReference type="Google" id="ProtNLM"/>
    </source>
</evidence>
<dbReference type="Proteomes" id="UP001596379">
    <property type="component" value="Unassembled WGS sequence"/>
</dbReference>